<organism evidence="7 8">
    <name type="scientific">Paraglomus occultum</name>
    <dbReference type="NCBI Taxonomy" id="144539"/>
    <lineage>
        <taxon>Eukaryota</taxon>
        <taxon>Fungi</taxon>
        <taxon>Fungi incertae sedis</taxon>
        <taxon>Mucoromycota</taxon>
        <taxon>Glomeromycotina</taxon>
        <taxon>Glomeromycetes</taxon>
        <taxon>Paraglomerales</taxon>
        <taxon>Paraglomeraceae</taxon>
        <taxon>Paraglomus</taxon>
    </lineage>
</organism>
<dbReference type="OrthoDB" id="6275927at2759"/>
<feature type="region of interest" description="Disordered" evidence="6">
    <location>
        <begin position="217"/>
        <end position="255"/>
    </location>
</feature>
<dbReference type="GO" id="GO:0005672">
    <property type="term" value="C:transcription factor TFIIA complex"/>
    <property type="evidence" value="ECO:0007669"/>
    <property type="project" value="InterPro"/>
</dbReference>
<evidence type="ECO:0000313" key="7">
    <source>
        <dbReference type="EMBL" id="CAG8460584.1"/>
    </source>
</evidence>
<comment type="subcellular location">
    <subcellularLocation>
        <location evidence="1">Nucleus</location>
    </subcellularLocation>
</comment>
<keyword evidence="8" id="KW-1185">Reference proteome</keyword>
<proteinExistence type="inferred from homology"/>
<dbReference type="SUPFAM" id="SSF54197">
    <property type="entry name" value="HIT-like"/>
    <property type="match status" value="1"/>
</dbReference>
<accession>A0A9N8VS92</accession>
<evidence type="ECO:0000256" key="3">
    <source>
        <dbReference type="ARBA" id="ARBA00023163"/>
    </source>
</evidence>
<evidence type="ECO:0000256" key="1">
    <source>
        <dbReference type="ARBA" id="ARBA00004123"/>
    </source>
</evidence>
<dbReference type="Gene3D" id="3.30.428.10">
    <property type="entry name" value="HIT-like"/>
    <property type="match status" value="1"/>
</dbReference>
<dbReference type="AlphaFoldDB" id="A0A9N8VS92"/>
<protein>
    <recommendedName>
        <fullName evidence="5">Transcription initiation factor IIA large subunit</fullName>
    </recommendedName>
</protein>
<dbReference type="GO" id="GO:0006367">
    <property type="term" value="P:transcription initiation at RNA polymerase II promoter"/>
    <property type="evidence" value="ECO:0007669"/>
    <property type="project" value="InterPro"/>
</dbReference>
<dbReference type="Gene3D" id="1.10.287.100">
    <property type="match status" value="1"/>
</dbReference>
<name>A0A9N8VS92_9GLOM</name>
<gene>
    <name evidence="7" type="ORF">POCULU_LOCUS537</name>
</gene>
<dbReference type="SUPFAM" id="SSF47396">
    <property type="entry name" value="Transcription factor IIA (TFIIA), alpha-helical domain"/>
    <property type="match status" value="1"/>
</dbReference>
<evidence type="ECO:0000256" key="2">
    <source>
        <dbReference type="ARBA" id="ARBA00010059"/>
    </source>
</evidence>
<dbReference type="SMART" id="SM01371">
    <property type="entry name" value="TFIIA"/>
    <property type="match status" value="1"/>
</dbReference>
<dbReference type="CDD" id="cd07976">
    <property type="entry name" value="TFIIA_alpha_beta_like"/>
    <property type="match status" value="1"/>
</dbReference>
<dbReference type="InterPro" id="IPR004855">
    <property type="entry name" value="TFIIA_asu/bsu"/>
</dbReference>
<comment type="similarity">
    <text evidence="2">Belongs to the TFIIA subunit 1 family.</text>
</comment>
<dbReference type="Pfam" id="PF03153">
    <property type="entry name" value="TFIIA"/>
    <property type="match status" value="1"/>
</dbReference>
<keyword evidence="3" id="KW-0804">Transcription</keyword>
<sequence length="373" mass="40172">MSNNVASVYRAVIDDVIQNVSKDFEDMGVDQSVLSELKRSWEQKVASSRVANWQAGEAFYAEAIADDALRKYQQVQDHETTTAAANLATLATGTSMIGADSGNGLGKPQQYIVQKNTGHSQAQPNPGHPNGILLQDGAAMIAPQNAEAADKKMYYDLPKPPSQDIGSSTILSAASSSNFVSADVNTKSYVSAPDHNVKAHVPASEFDVKSNYAVQPAPATVLPSGKRRHGTRNGNDDDINSDLDDSEDDEGAADGEESQNIILCLYDKDDTVVAFRDLSPAAETHLLVIPKAHYKNYRALNKEHVELVKHMKQVALQTMRTITATKSDDEAGLLVCRSVIQHCSSYSSACINATGSDLVAAFDGFHEIFVQDG</sequence>
<evidence type="ECO:0000256" key="6">
    <source>
        <dbReference type="SAM" id="MobiDB-lite"/>
    </source>
</evidence>
<evidence type="ECO:0000256" key="4">
    <source>
        <dbReference type="ARBA" id="ARBA00023242"/>
    </source>
</evidence>
<dbReference type="FunFam" id="1.10.287.100:FF:000001">
    <property type="entry name" value="Transcription initiation factor IIA subunit"/>
    <property type="match status" value="1"/>
</dbReference>
<dbReference type="Proteomes" id="UP000789572">
    <property type="component" value="Unassembled WGS sequence"/>
</dbReference>
<reference evidence="7" key="1">
    <citation type="submission" date="2021-06" db="EMBL/GenBank/DDBJ databases">
        <authorList>
            <person name="Kallberg Y."/>
            <person name="Tangrot J."/>
            <person name="Rosling A."/>
        </authorList>
    </citation>
    <scope>NUCLEOTIDE SEQUENCE</scope>
    <source>
        <strain evidence="7">IA702</strain>
    </source>
</reference>
<comment type="caution">
    <text evidence="7">The sequence shown here is derived from an EMBL/GenBank/DDBJ whole genome shotgun (WGS) entry which is preliminary data.</text>
</comment>
<evidence type="ECO:0000313" key="8">
    <source>
        <dbReference type="Proteomes" id="UP000789572"/>
    </source>
</evidence>
<dbReference type="InterPro" id="IPR036265">
    <property type="entry name" value="HIT-like_sf"/>
</dbReference>
<dbReference type="PANTHER" id="PTHR12694:SF8">
    <property type="entry name" value="TRANSCRIPTION INITIATION FACTOR IIA SUBUNIT 1"/>
    <property type="match status" value="1"/>
</dbReference>
<evidence type="ECO:0000256" key="5">
    <source>
        <dbReference type="ARBA" id="ARBA00074154"/>
    </source>
</evidence>
<dbReference type="PANTHER" id="PTHR12694">
    <property type="entry name" value="TRANSCRIPTION INITIATION FACTOR IIA SUBUNIT 1"/>
    <property type="match status" value="1"/>
</dbReference>
<feature type="compositionally biased region" description="Acidic residues" evidence="6">
    <location>
        <begin position="236"/>
        <end position="255"/>
    </location>
</feature>
<keyword evidence="4" id="KW-0539">Nucleus</keyword>
<dbReference type="Pfam" id="PF11969">
    <property type="entry name" value="DcpS_C"/>
    <property type="match status" value="1"/>
</dbReference>
<dbReference type="EMBL" id="CAJVPJ010000028">
    <property type="protein sequence ID" value="CAG8460584.1"/>
    <property type="molecule type" value="Genomic_DNA"/>
</dbReference>